<dbReference type="InterPro" id="IPR013761">
    <property type="entry name" value="SAM/pointed_sf"/>
</dbReference>
<dbReference type="GO" id="GO:0003677">
    <property type="term" value="F:DNA binding"/>
    <property type="evidence" value="ECO:0007669"/>
    <property type="project" value="UniProtKB-KW"/>
</dbReference>
<feature type="region of interest" description="Disordered" evidence="9">
    <location>
        <begin position="156"/>
        <end position="185"/>
    </location>
</feature>
<dbReference type="PROSITE" id="PS51192">
    <property type="entry name" value="HELICASE_ATP_BIND_1"/>
    <property type="match status" value="1"/>
</dbReference>
<dbReference type="Gene3D" id="3.40.50.300">
    <property type="entry name" value="P-loop containing nucleotide triphosphate hydrolases"/>
    <property type="match status" value="1"/>
</dbReference>
<comment type="similarity">
    <text evidence="2">Belongs to the SNF2/RAD54 helicase family.</text>
</comment>
<comment type="caution">
    <text evidence="13">The sequence shown here is derived from an EMBL/GenBank/DDBJ whole genome shotgun (WGS) entry which is preliminary data.</text>
</comment>
<dbReference type="SUPFAM" id="SSF47769">
    <property type="entry name" value="SAM/Pointed domain"/>
    <property type="match status" value="1"/>
</dbReference>
<feature type="compositionally biased region" description="Polar residues" evidence="9">
    <location>
        <begin position="1204"/>
        <end position="1224"/>
    </location>
</feature>
<dbReference type="PROSITE" id="PS51194">
    <property type="entry name" value="HELICASE_CTER"/>
    <property type="match status" value="1"/>
</dbReference>
<name>A0AAV9XLD6_9PEZI</name>
<dbReference type="EMBL" id="JAVHJO010000002">
    <property type="protein sequence ID" value="KAK6542412.1"/>
    <property type="molecule type" value="Genomic_DNA"/>
</dbReference>
<dbReference type="InterPro" id="IPR049730">
    <property type="entry name" value="SNF2/RAD54-like_C"/>
</dbReference>
<dbReference type="PANTHER" id="PTHR45797">
    <property type="entry name" value="RAD54-LIKE"/>
    <property type="match status" value="1"/>
</dbReference>
<keyword evidence="4" id="KW-0378">Hydrolase</keyword>
<feature type="region of interest" description="Disordered" evidence="9">
    <location>
        <begin position="2049"/>
        <end position="2078"/>
    </location>
</feature>
<keyword evidence="14" id="KW-1185">Reference proteome</keyword>
<dbReference type="InterPro" id="IPR001660">
    <property type="entry name" value="SAM"/>
</dbReference>
<dbReference type="Pfam" id="PF00271">
    <property type="entry name" value="Helicase_C"/>
    <property type="match status" value="1"/>
</dbReference>
<dbReference type="Proteomes" id="UP001365542">
    <property type="component" value="Unassembled WGS sequence"/>
</dbReference>
<evidence type="ECO:0000259" key="10">
    <source>
        <dbReference type="PROSITE" id="PS50105"/>
    </source>
</evidence>
<feature type="region of interest" description="Disordered" evidence="9">
    <location>
        <begin position="922"/>
        <end position="944"/>
    </location>
</feature>
<accession>A0AAV9XLD6</accession>
<dbReference type="Gene3D" id="3.40.50.10810">
    <property type="entry name" value="Tandem AAA-ATPase domain"/>
    <property type="match status" value="1"/>
</dbReference>
<feature type="domain" description="Helicase C-terminal" evidence="12">
    <location>
        <begin position="1734"/>
        <end position="1875"/>
    </location>
</feature>
<dbReference type="InterPro" id="IPR056026">
    <property type="entry name" value="DUF7607"/>
</dbReference>
<evidence type="ECO:0000256" key="6">
    <source>
        <dbReference type="ARBA" id="ARBA00022840"/>
    </source>
</evidence>
<dbReference type="Pfam" id="PF00176">
    <property type="entry name" value="SNF2-rel_dom"/>
    <property type="match status" value="1"/>
</dbReference>
<protein>
    <submittedName>
        <fullName evidence="13">Uncharacterized protein</fullName>
    </submittedName>
</protein>
<feature type="compositionally biased region" description="Polar residues" evidence="9">
    <location>
        <begin position="968"/>
        <end position="989"/>
    </location>
</feature>
<dbReference type="PROSITE" id="PS50105">
    <property type="entry name" value="SAM_DOMAIN"/>
    <property type="match status" value="1"/>
</dbReference>
<feature type="region of interest" description="Disordered" evidence="9">
    <location>
        <begin position="1993"/>
        <end position="2035"/>
    </location>
</feature>
<dbReference type="InterPro" id="IPR000330">
    <property type="entry name" value="SNF2_N"/>
</dbReference>
<sequence>MDVSTISINPQRKFPWEWTPQEVVLYLSRRLHLKKYFESATLKSAFTNNEITGYVLLYPSFTLQTLKEDLGIRQAGIRIGIWRVIEALRTNYPLPSNLDLNDDELLLSPPEPPTSDGALALIEEEKPVTDIVRLPETTVFRFGQFSAERLPSEAHSSSRFFSTPGPSTLVTRRPPPIFQPEDVDLPSRFGRSLSLSVDMEPVSFDLPTPKTPTPSRESIREDSPPPLNISRLKTIEDDTGSLGSTGMELSITNSGAIEVVGNGSSETAQGDDRMVVDPLQDDEEPAKNSLITPQLSPDLPPRELSSEKSNKRVRTSRSPDQVRPKRRRGPRSSTYLGNPVSIGERMLVGDTISSDTSDTFVIFGKTTRHRAQATPGAIQSVNSWFKAFLKRPIEIATINGKPHQAYPLYTIRHVQRFTRHPITVINEDEVKDGEDIKNYIEKFPGLDVRDNMYRKKADRVTFLDPAMEGRRDLQYVDPYMRLDGEDALIALEAHYNNQEDSGLAIPVNYRRGRSPGLDSETLAEMRRDQMEESVRNEQRLTVEQITQVFEETRDSILDKWRALHIPALEKKKYKLWTEARKGKYEDAKRNAREEIGQFMIKIQESETQIEAQRNEYLIGKWASAAKLRRMIRAGSKVSLENQEEYRWKVEAIRGKRPERPPPKPRQPRNLTVPQSFDEEPESLWIEYSEVDDSDGVGDDGSDGVNDLDGFIVSDNVYDEGHEDLRAPNEAFLTEHASRFQRAAADIEIEDAIDSQMSNLGSLFIGSPFIGSPFGEDIVLPDAAEPVHPLLLPNLADLPPAAPAKEKTPVVEREAITEKGKQTPKKAEEEHQWFSNFSQSSPMTSPVDPVPPDAESMSGNPFTMELDNNESAAPVAPVPLISHNRELIASTASSAITQLPQVKKELSPLISRLTLNCTDVIDLTEDTPNHSPILATTSGPSRNKRLEPIDLVESDHDIEMQQAIENSLQNTHAGSSQQQYSHGPSQSGSVTRIPKSRPVIYNSEKSKPLLWKQTLQKIYDNRPNVMIPMLEIARGTNKTRSSLPLEERVMRFIDRMRGLDHLKAKKYGTQALGLTPEEQEAHRSIARLYYEWSYPTGKAQNMDKAERMRLAKELNLRRFIRDLTPILDEVAAWEGLRYQSVGADASKNPESSHTAEERSFFNQESFFVDDHDQPTQENTLLVSNDKGKGKQRAVIPDPESDYEPETQNFGQTSTRFSSPAASQASKPRHVIHRKEMTEEEETLILREKKRKETRSMGERVRVHKKQGLGEKLVNLGHYAKYDSVYFPESNEPLYDFQRDGIQAMWREVVSSNMRSGVLLAHTMGMGKTRQVLTLLRSISDSAQSTNPKIAAQIPDHLKTMRALIVAPPGLLENWSEEIVKWKMDCLNPVYIVGSKYEPHQRPEIIRQWAKDGTLLLIGYEIFRSFFAQHPDYRVLFKGLKSKEPVVSVASDIPDLLLQTPTIVVADEAHRLKNSGSVLAKIFRKFTTRSRIAMTGSPLTNNLSEYYNIVKWIDEIYAGTEAYFNNTYKYPIEDGLWAESLPEEVSRSRVKQKVLIDSWKLKIHRVNIASLQHDQNMLPPKTEFVITLPLSDLQYDIYELYAKIVKRKIQGQTQDFFRFIQDLAILLNHPQIFWDDVVLRVEKKTKATCEPAEIRAAAPQDDFLAQDGVGDDALGEPVPLTAERSTMVTEDRNEAENLLGQLQGSIYHEVKAIIGSKPYLNLSDPSHSFRIIALIRILDACIAIKEKVLVFSQSVKTLEYLAKILKKRGTAYSMLHGKIGTDKRQGMTKDFSDSDTCVFLISTRAGGLGLNIQSASRIVIFDCLFSPQDEEQAVGRAYRLGQTKHVFVYRFRIGGTYEDIIYNQSLLKTSLALRMLDKKAPRRTAQKNKASDWFNPPKKLNNVEADIMSFMGKDPKVLDGLLGEEWVKSLQDKETYELHKDEDLTAEETKQYEAQVLEEEMRRAGASDVNVPPGSANKFTASGLSKMDAKGEIVREPRARKKKDSIGSTPTQHQSTEMEQVGNPGSAQSPLRQILNLGRSSVEMTTWASGVSGLAPSAAPNKPPALKLRGAAPAKDPPKQ</sequence>
<keyword evidence="8" id="KW-0539">Nucleus</keyword>
<feature type="region of interest" description="Disordered" evidence="9">
    <location>
        <begin position="284"/>
        <end position="339"/>
    </location>
</feature>
<dbReference type="SMART" id="SM00487">
    <property type="entry name" value="DEXDc"/>
    <property type="match status" value="1"/>
</dbReference>
<evidence type="ECO:0000256" key="4">
    <source>
        <dbReference type="ARBA" id="ARBA00022801"/>
    </source>
</evidence>
<feature type="compositionally biased region" description="Basic and acidic residues" evidence="9">
    <location>
        <begin position="300"/>
        <end position="310"/>
    </location>
</feature>
<feature type="region of interest" description="Disordered" evidence="9">
    <location>
        <begin position="654"/>
        <end position="676"/>
    </location>
</feature>
<dbReference type="GO" id="GO:0005524">
    <property type="term" value="F:ATP binding"/>
    <property type="evidence" value="ECO:0007669"/>
    <property type="project" value="UniProtKB-KW"/>
</dbReference>
<feature type="domain" description="Helicase ATP-binding" evidence="11">
    <location>
        <begin position="1307"/>
        <end position="1514"/>
    </location>
</feature>
<evidence type="ECO:0000313" key="13">
    <source>
        <dbReference type="EMBL" id="KAK6542412.1"/>
    </source>
</evidence>
<evidence type="ECO:0000256" key="3">
    <source>
        <dbReference type="ARBA" id="ARBA00022741"/>
    </source>
</evidence>
<evidence type="ECO:0000313" key="14">
    <source>
        <dbReference type="Proteomes" id="UP001365542"/>
    </source>
</evidence>
<dbReference type="GO" id="GO:0016887">
    <property type="term" value="F:ATP hydrolysis activity"/>
    <property type="evidence" value="ECO:0007669"/>
    <property type="project" value="InterPro"/>
</dbReference>
<feature type="domain" description="SAM" evidence="10">
    <location>
        <begin position="18"/>
        <end position="91"/>
    </location>
</feature>
<dbReference type="SMART" id="SM00490">
    <property type="entry name" value="HELICc"/>
    <property type="match status" value="1"/>
</dbReference>
<dbReference type="InterPro" id="IPR001650">
    <property type="entry name" value="Helicase_C-like"/>
</dbReference>
<keyword evidence="7" id="KW-0238">DNA-binding</keyword>
<evidence type="ECO:0000259" key="12">
    <source>
        <dbReference type="PROSITE" id="PS51194"/>
    </source>
</evidence>
<evidence type="ECO:0000256" key="1">
    <source>
        <dbReference type="ARBA" id="ARBA00004123"/>
    </source>
</evidence>
<dbReference type="InterPro" id="IPR038718">
    <property type="entry name" value="SNF2-like_sf"/>
</dbReference>
<dbReference type="GO" id="GO:0004386">
    <property type="term" value="F:helicase activity"/>
    <property type="evidence" value="ECO:0007669"/>
    <property type="project" value="UniProtKB-KW"/>
</dbReference>
<feature type="compositionally biased region" description="Polar residues" evidence="9">
    <location>
        <begin position="2004"/>
        <end position="2029"/>
    </location>
</feature>
<dbReference type="PANTHER" id="PTHR45797:SF1">
    <property type="entry name" value="HELICASE ARIP4"/>
    <property type="match status" value="1"/>
</dbReference>
<keyword evidence="6" id="KW-0067">ATP-binding</keyword>
<dbReference type="Gene3D" id="1.10.150.50">
    <property type="entry name" value="Transcription Factor, Ets-1"/>
    <property type="match status" value="1"/>
</dbReference>
<keyword evidence="5" id="KW-0347">Helicase</keyword>
<evidence type="ECO:0000256" key="7">
    <source>
        <dbReference type="ARBA" id="ARBA00023125"/>
    </source>
</evidence>
<reference evidence="13 14" key="1">
    <citation type="submission" date="2019-10" db="EMBL/GenBank/DDBJ databases">
        <authorList>
            <person name="Palmer J.M."/>
        </authorList>
    </citation>
    <scope>NUCLEOTIDE SEQUENCE [LARGE SCALE GENOMIC DNA]</scope>
    <source>
        <strain evidence="13 14">TWF694</strain>
    </source>
</reference>
<feature type="region of interest" description="Disordered" evidence="9">
    <location>
        <begin position="200"/>
        <end position="231"/>
    </location>
</feature>
<evidence type="ECO:0000256" key="9">
    <source>
        <dbReference type="SAM" id="MobiDB-lite"/>
    </source>
</evidence>
<dbReference type="InterPro" id="IPR014001">
    <property type="entry name" value="Helicase_ATP-bd"/>
</dbReference>
<evidence type="ECO:0000256" key="5">
    <source>
        <dbReference type="ARBA" id="ARBA00022806"/>
    </source>
</evidence>
<gene>
    <name evidence="13" type="ORF">TWF694_006367</name>
</gene>
<dbReference type="InterPro" id="IPR027417">
    <property type="entry name" value="P-loop_NTPase"/>
</dbReference>
<feature type="region of interest" description="Disordered" evidence="9">
    <location>
        <begin position="968"/>
        <end position="993"/>
    </location>
</feature>
<evidence type="ECO:0000259" key="11">
    <source>
        <dbReference type="PROSITE" id="PS51192"/>
    </source>
</evidence>
<feature type="compositionally biased region" description="Polar residues" evidence="9">
    <location>
        <begin position="156"/>
        <end position="170"/>
    </location>
</feature>
<dbReference type="CDD" id="cd18793">
    <property type="entry name" value="SF2_C_SNF"/>
    <property type="match status" value="1"/>
</dbReference>
<organism evidence="13 14">
    <name type="scientific">Orbilia ellipsospora</name>
    <dbReference type="NCBI Taxonomy" id="2528407"/>
    <lineage>
        <taxon>Eukaryota</taxon>
        <taxon>Fungi</taxon>
        <taxon>Dikarya</taxon>
        <taxon>Ascomycota</taxon>
        <taxon>Pezizomycotina</taxon>
        <taxon>Orbiliomycetes</taxon>
        <taxon>Orbiliales</taxon>
        <taxon>Orbiliaceae</taxon>
        <taxon>Orbilia</taxon>
    </lineage>
</organism>
<dbReference type="Pfam" id="PF24580">
    <property type="entry name" value="DUF7607"/>
    <property type="match status" value="1"/>
</dbReference>
<feature type="region of interest" description="Disordered" evidence="9">
    <location>
        <begin position="1184"/>
        <end position="1228"/>
    </location>
</feature>
<proteinExistence type="inferred from homology"/>
<dbReference type="InterPro" id="IPR044574">
    <property type="entry name" value="ARIP4-like"/>
</dbReference>
<keyword evidence="3" id="KW-0547">Nucleotide-binding</keyword>
<dbReference type="SUPFAM" id="SSF52540">
    <property type="entry name" value="P-loop containing nucleoside triphosphate hydrolases"/>
    <property type="match status" value="2"/>
</dbReference>
<comment type="subcellular location">
    <subcellularLocation>
        <location evidence="1">Nucleus</location>
    </subcellularLocation>
</comment>
<dbReference type="GO" id="GO:0005634">
    <property type="term" value="C:nucleus"/>
    <property type="evidence" value="ECO:0007669"/>
    <property type="project" value="UniProtKB-SubCell"/>
</dbReference>
<evidence type="ECO:0000256" key="2">
    <source>
        <dbReference type="ARBA" id="ARBA00007025"/>
    </source>
</evidence>
<evidence type="ECO:0000256" key="8">
    <source>
        <dbReference type="ARBA" id="ARBA00023242"/>
    </source>
</evidence>